<gene>
    <name evidence="2" type="ORF">LSH36_393g01017</name>
</gene>
<keyword evidence="1" id="KW-0812">Transmembrane</keyword>
<evidence type="ECO:0000313" key="3">
    <source>
        <dbReference type="Proteomes" id="UP001208570"/>
    </source>
</evidence>
<feature type="transmembrane region" description="Helical" evidence="1">
    <location>
        <begin position="21"/>
        <end position="43"/>
    </location>
</feature>
<comment type="caution">
    <text evidence="2">The sequence shown here is derived from an EMBL/GenBank/DDBJ whole genome shotgun (WGS) entry which is preliminary data.</text>
</comment>
<dbReference type="Proteomes" id="UP001208570">
    <property type="component" value="Unassembled WGS sequence"/>
</dbReference>
<sequence length="120" mass="13271">MMYLMDTSSYISLNVSNPLCYLLGGSLCYLVSGVSVLVVGVIITSLTFQNLDHHYLANKERYAGPILICAGILIMGKGAVFHVKECQCRNALKRHWNGLCRRLVFPGVAAVCIKHPRDTQ</sequence>
<evidence type="ECO:0000256" key="1">
    <source>
        <dbReference type="SAM" id="Phobius"/>
    </source>
</evidence>
<proteinExistence type="predicted"/>
<organism evidence="2 3">
    <name type="scientific">Paralvinella palmiformis</name>
    <dbReference type="NCBI Taxonomy" id="53620"/>
    <lineage>
        <taxon>Eukaryota</taxon>
        <taxon>Metazoa</taxon>
        <taxon>Spiralia</taxon>
        <taxon>Lophotrochozoa</taxon>
        <taxon>Annelida</taxon>
        <taxon>Polychaeta</taxon>
        <taxon>Sedentaria</taxon>
        <taxon>Canalipalpata</taxon>
        <taxon>Terebellida</taxon>
        <taxon>Terebelliformia</taxon>
        <taxon>Alvinellidae</taxon>
        <taxon>Paralvinella</taxon>
    </lineage>
</organism>
<evidence type="ECO:0000313" key="2">
    <source>
        <dbReference type="EMBL" id="KAK2150724.1"/>
    </source>
</evidence>
<name>A0AAD9JCP2_9ANNE</name>
<feature type="transmembrane region" description="Helical" evidence="1">
    <location>
        <begin position="63"/>
        <end position="83"/>
    </location>
</feature>
<keyword evidence="3" id="KW-1185">Reference proteome</keyword>
<keyword evidence="1" id="KW-0472">Membrane</keyword>
<keyword evidence="1" id="KW-1133">Transmembrane helix</keyword>
<dbReference type="AlphaFoldDB" id="A0AAD9JCP2"/>
<protein>
    <submittedName>
        <fullName evidence="2">Uncharacterized protein</fullName>
    </submittedName>
</protein>
<dbReference type="EMBL" id="JAODUP010000393">
    <property type="protein sequence ID" value="KAK2150724.1"/>
    <property type="molecule type" value="Genomic_DNA"/>
</dbReference>
<reference evidence="2" key="1">
    <citation type="journal article" date="2023" name="Mol. Biol. Evol.">
        <title>Third-Generation Sequencing Reveals the Adaptive Role of the Epigenome in Three Deep-Sea Polychaetes.</title>
        <authorList>
            <person name="Perez M."/>
            <person name="Aroh O."/>
            <person name="Sun Y."/>
            <person name="Lan Y."/>
            <person name="Juniper S.K."/>
            <person name="Young C.R."/>
            <person name="Angers B."/>
            <person name="Qian P.Y."/>
        </authorList>
    </citation>
    <scope>NUCLEOTIDE SEQUENCE</scope>
    <source>
        <strain evidence="2">P08H-3</strain>
    </source>
</reference>
<accession>A0AAD9JCP2</accession>